<keyword evidence="8 17" id="KW-0285">Flavoprotein</keyword>
<dbReference type="Gene3D" id="3.30.465.10">
    <property type="match status" value="1"/>
</dbReference>
<feature type="domain" description="FAD-binding PCMH-type" evidence="18">
    <location>
        <begin position="25"/>
        <end position="210"/>
    </location>
</feature>
<dbReference type="GO" id="GO:0008762">
    <property type="term" value="F:UDP-N-acetylmuramate dehydrogenase activity"/>
    <property type="evidence" value="ECO:0007669"/>
    <property type="project" value="UniProtKB-UniRule"/>
</dbReference>
<name>A0A3E1J0W7_GARVA</name>
<dbReference type="InterPro" id="IPR016166">
    <property type="entry name" value="FAD-bd_PCMH"/>
</dbReference>
<dbReference type="OrthoDB" id="9804753at2"/>
<dbReference type="EC" id="1.3.1.98" evidence="17"/>
<feature type="active site" evidence="17">
    <location>
        <position position="185"/>
    </location>
</feature>
<dbReference type="PANTHER" id="PTHR21071">
    <property type="entry name" value="UDP-N-ACETYLENOLPYRUVOYLGLUCOSAMINE REDUCTASE"/>
    <property type="match status" value="1"/>
</dbReference>
<evidence type="ECO:0000256" key="2">
    <source>
        <dbReference type="ARBA" id="ARBA00003921"/>
    </source>
</evidence>
<evidence type="ECO:0000256" key="11">
    <source>
        <dbReference type="ARBA" id="ARBA00022960"/>
    </source>
</evidence>
<sequence>MTTEVFATKNATKNPTFAALTTVGVGGIIDRFVEPTSRVAVIEAVEDADEAHLPLCVIGGGSNMLVSDAPFHGVVVRDARRTISVLDEASPAEDGVDAQTGAYMVHVNAEAGCNWDDFVAHVIELGLEGVEGLSGIPGTVGASVVQNIGAYGQEVSQSVTSVEVWDRENKVTLELQKDQLHFGYRTSLLKQSMYTAVGVPSTSYFPTPRYVVLSVNFCLRHHRTGVVSHAQLAKALHVALGERMETVAIRREVLRVRASKGMLEDASRYDSDWMRSAKSAEGVAYALRLQQEDYVAGAWHDGDDMYSDRHSCGSFFMNPIMEPGKAALLPEDAPRFEALLPDGSQGVKTSAAWLIDHAGFHKGFRIVQQGVASAAGLSSLHTLALTNRNHASADDILNLAKTIIDGVYSRFGVRLVPEPVLIGLSVA</sequence>
<accession>A0A3E1J0W7</accession>
<evidence type="ECO:0000256" key="12">
    <source>
        <dbReference type="ARBA" id="ARBA00022984"/>
    </source>
</evidence>
<keyword evidence="7 17" id="KW-0132">Cell division</keyword>
<keyword evidence="13 17" id="KW-0560">Oxidoreductase</keyword>
<evidence type="ECO:0000256" key="13">
    <source>
        <dbReference type="ARBA" id="ARBA00023002"/>
    </source>
</evidence>
<keyword evidence="14 17" id="KW-0131">Cell cycle</keyword>
<dbReference type="RefSeq" id="WP_116712235.1">
    <property type="nucleotide sequence ID" value="NZ_LRTV01000006.1"/>
</dbReference>
<dbReference type="GO" id="GO:0071949">
    <property type="term" value="F:FAD binding"/>
    <property type="evidence" value="ECO:0007669"/>
    <property type="project" value="InterPro"/>
</dbReference>
<dbReference type="GO" id="GO:0009252">
    <property type="term" value="P:peptidoglycan biosynthetic process"/>
    <property type="evidence" value="ECO:0007669"/>
    <property type="project" value="UniProtKB-UniRule"/>
</dbReference>
<keyword evidence="9 17" id="KW-0274">FAD</keyword>
<dbReference type="SUPFAM" id="SSF56194">
    <property type="entry name" value="Uridine diphospho-N-Acetylenolpyruvylglucosamine reductase, MurB, C-terminal domain"/>
    <property type="match status" value="1"/>
</dbReference>
<reference evidence="19 20" key="1">
    <citation type="submission" date="2016-02" db="EMBL/GenBank/DDBJ databases">
        <authorList>
            <person name="Alioto T."/>
            <person name="Alioto T."/>
        </authorList>
    </citation>
    <scope>NUCLEOTIDE SEQUENCE [LARGE SCALE GENOMIC DNA]</scope>
    <source>
        <strain evidence="19 20">NR010</strain>
    </source>
</reference>
<dbReference type="PROSITE" id="PS51387">
    <property type="entry name" value="FAD_PCMH"/>
    <property type="match status" value="1"/>
</dbReference>
<dbReference type="InterPro" id="IPR016167">
    <property type="entry name" value="FAD-bd_PCMH_sub1"/>
</dbReference>
<keyword evidence="6 17" id="KW-0963">Cytoplasm</keyword>
<evidence type="ECO:0000313" key="20">
    <source>
        <dbReference type="Proteomes" id="UP000259221"/>
    </source>
</evidence>
<comment type="catalytic activity">
    <reaction evidence="16 17">
        <text>UDP-N-acetyl-alpha-D-muramate + NADP(+) = UDP-N-acetyl-3-O-(1-carboxyvinyl)-alpha-D-glucosamine + NADPH + H(+)</text>
        <dbReference type="Rhea" id="RHEA:12248"/>
        <dbReference type="ChEBI" id="CHEBI:15378"/>
        <dbReference type="ChEBI" id="CHEBI:57783"/>
        <dbReference type="ChEBI" id="CHEBI:58349"/>
        <dbReference type="ChEBI" id="CHEBI:68483"/>
        <dbReference type="ChEBI" id="CHEBI:70757"/>
        <dbReference type="EC" id="1.3.1.98"/>
    </reaction>
</comment>
<keyword evidence="15 17" id="KW-0961">Cell wall biogenesis/degradation</keyword>
<dbReference type="GO" id="GO:0051301">
    <property type="term" value="P:cell division"/>
    <property type="evidence" value="ECO:0007669"/>
    <property type="project" value="UniProtKB-KW"/>
</dbReference>
<comment type="pathway">
    <text evidence="4 17">Cell wall biogenesis; peptidoglycan biosynthesis.</text>
</comment>
<dbReference type="Pfam" id="PF02873">
    <property type="entry name" value="MurB_C"/>
    <property type="match status" value="1"/>
</dbReference>
<evidence type="ECO:0000256" key="7">
    <source>
        <dbReference type="ARBA" id="ARBA00022618"/>
    </source>
</evidence>
<evidence type="ECO:0000259" key="18">
    <source>
        <dbReference type="PROSITE" id="PS51387"/>
    </source>
</evidence>
<evidence type="ECO:0000256" key="17">
    <source>
        <dbReference type="HAMAP-Rule" id="MF_00037"/>
    </source>
</evidence>
<comment type="caution">
    <text evidence="19">The sequence shown here is derived from an EMBL/GenBank/DDBJ whole genome shotgun (WGS) entry which is preliminary data.</text>
</comment>
<keyword evidence="12 17" id="KW-0573">Peptidoglycan synthesis</keyword>
<dbReference type="Pfam" id="PF01565">
    <property type="entry name" value="FAD_binding_4"/>
    <property type="match status" value="1"/>
</dbReference>
<dbReference type="EMBL" id="LRTV01000006">
    <property type="protein sequence ID" value="RFD79828.1"/>
    <property type="molecule type" value="Genomic_DNA"/>
</dbReference>
<dbReference type="GO" id="GO:0071555">
    <property type="term" value="P:cell wall organization"/>
    <property type="evidence" value="ECO:0007669"/>
    <property type="project" value="UniProtKB-KW"/>
</dbReference>
<proteinExistence type="inferred from homology"/>
<comment type="function">
    <text evidence="2 17">Cell wall formation.</text>
</comment>
<dbReference type="InterPro" id="IPR003170">
    <property type="entry name" value="MurB"/>
</dbReference>
<evidence type="ECO:0000256" key="1">
    <source>
        <dbReference type="ARBA" id="ARBA00001974"/>
    </source>
</evidence>
<comment type="subcellular location">
    <subcellularLocation>
        <location evidence="3 17">Cytoplasm</location>
    </subcellularLocation>
</comment>
<evidence type="ECO:0000256" key="16">
    <source>
        <dbReference type="ARBA" id="ARBA00048914"/>
    </source>
</evidence>
<keyword evidence="10 17" id="KW-0521">NADP</keyword>
<dbReference type="InterPro" id="IPR006094">
    <property type="entry name" value="Oxid_FAD_bind_N"/>
</dbReference>
<dbReference type="InterPro" id="IPR036318">
    <property type="entry name" value="FAD-bd_PCMH-like_sf"/>
</dbReference>
<dbReference type="Gene3D" id="3.90.78.10">
    <property type="entry name" value="UDP-N-acetylenolpyruvoylglucosamine reductase, C-terminal domain"/>
    <property type="match status" value="1"/>
</dbReference>
<evidence type="ECO:0000256" key="9">
    <source>
        <dbReference type="ARBA" id="ARBA00022827"/>
    </source>
</evidence>
<dbReference type="GO" id="GO:0005829">
    <property type="term" value="C:cytosol"/>
    <property type="evidence" value="ECO:0007669"/>
    <property type="project" value="TreeGrafter"/>
</dbReference>
<evidence type="ECO:0000256" key="6">
    <source>
        <dbReference type="ARBA" id="ARBA00022490"/>
    </source>
</evidence>
<evidence type="ECO:0000256" key="8">
    <source>
        <dbReference type="ARBA" id="ARBA00022630"/>
    </source>
</evidence>
<organism evidence="19 20">
    <name type="scientific">Gardnerella vaginalis</name>
    <dbReference type="NCBI Taxonomy" id="2702"/>
    <lineage>
        <taxon>Bacteria</taxon>
        <taxon>Bacillati</taxon>
        <taxon>Actinomycetota</taxon>
        <taxon>Actinomycetes</taxon>
        <taxon>Bifidobacteriales</taxon>
        <taxon>Bifidobacteriaceae</taxon>
        <taxon>Gardnerella</taxon>
    </lineage>
</organism>
<dbReference type="UniPathway" id="UPA00219"/>
<evidence type="ECO:0000313" key="19">
    <source>
        <dbReference type="EMBL" id="RFD79828.1"/>
    </source>
</evidence>
<comment type="similarity">
    <text evidence="5 17">Belongs to the MurB family.</text>
</comment>
<evidence type="ECO:0000256" key="15">
    <source>
        <dbReference type="ARBA" id="ARBA00023316"/>
    </source>
</evidence>
<dbReference type="SUPFAM" id="SSF56176">
    <property type="entry name" value="FAD-binding/transporter-associated domain-like"/>
    <property type="match status" value="1"/>
</dbReference>
<dbReference type="AlphaFoldDB" id="A0A3E1J0W7"/>
<evidence type="ECO:0000256" key="14">
    <source>
        <dbReference type="ARBA" id="ARBA00023306"/>
    </source>
</evidence>
<evidence type="ECO:0000256" key="5">
    <source>
        <dbReference type="ARBA" id="ARBA00010485"/>
    </source>
</evidence>
<gene>
    <name evidence="17" type="primary">murB</name>
    <name evidence="19" type="ORF">AXE77_03585</name>
</gene>
<dbReference type="InterPro" id="IPR036635">
    <property type="entry name" value="MurB_C_sf"/>
</dbReference>
<dbReference type="Gene3D" id="3.30.43.10">
    <property type="entry name" value="Uridine Diphospho-n-acetylenolpyruvylglucosamine Reductase, domain 2"/>
    <property type="match status" value="1"/>
</dbReference>
<evidence type="ECO:0000256" key="10">
    <source>
        <dbReference type="ARBA" id="ARBA00022857"/>
    </source>
</evidence>
<keyword evidence="11 17" id="KW-0133">Cell shape</keyword>
<evidence type="ECO:0000256" key="4">
    <source>
        <dbReference type="ARBA" id="ARBA00004752"/>
    </source>
</evidence>
<feature type="active site" evidence="17">
    <location>
        <position position="418"/>
    </location>
</feature>
<dbReference type="Proteomes" id="UP000259221">
    <property type="component" value="Unassembled WGS sequence"/>
</dbReference>
<feature type="active site" description="Proton donor" evidence="17">
    <location>
        <position position="314"/>
    </location>
</feature>
<dbReference type="InterPro" id="IPR011601">
    <property type="entry name" value="MurB_C"/>
</dbReference>
<dbReference type="HAMAP" id="MF_00037">
    <property type="entry name" value="MurB"/>
    <property type="match status" value="1"/>
</dbReference>
<protein>
    <recommendedName>
        <fullName evidence="17">UDP-N-acetylenolpyruvoylglucosamine reductase</fullName>
        <ecNumber evidence="17">1.3.1.98</ecNumber>
    </recommendedName>
    <alternativeName>
        <fullName evidence="17">UDP-N-acetylmuramate dehydrogenase</fullName>
    </alternativeName>
</protein>
<evidence type="ECO:0000256" key="3">
    <source>
        <dbReference type="ARBA" id="ARBA00004496"/>
    </source>
</evidence>
<dbReference type="InterPro" id="IPR016169">
    <property type="entry name" value="FAD-bd_PCMH_sub2"/>
</dbReference>
<dbReference type="GO" id="GO:0008360">
    <property type="term" value="P:regulation of cell shape"/>
    <property type="evidence" value="ECO:0007669"/>
    <property type="project" value="UniProtKB-KW"/>
</dbReference>
<dbReference type="PANTHER" id="PTHR21071:SF4">
    <property type="entry name" value="UDP-N-ACETYLENOLPYRUVOYLGLUCOSAMINE REDUCTASE"/>
    <property type="match status" value="1"/>
</dbReference>
<comment type="cofactor">
    <cofactor evidence="1 17">
        <name>FAD</name>
        <dbReference type="ChEBI" id="CHEBI:57692"/>
    </cofactor>
</comment>